<dbReference type="PRINTS" id="PR00420">
    <property type="entry name" value="RNGMNOXGNASE"/>
</dbReference>
<dbReference type="InterPro" id="IPR044152">
    <property type="entry name" value="YqjM-like"/>
</dbReference>
<dbReference type="PANTHER" id="PTHR43303:SF3">
    <property type="entry name" value="BLR3436 PROTEIN"/>
    <property type="match status" value="1"/>
</dbReference>
<dbReference type="SUPFAM" id="SSF51395">
    <property type="entry name" value="FMN-linked oxidoreductases"/>
    <property type="match status" value="1"/>
</dbReference>
<evidence type="ECO:0000259" key="2">
    <source>
        <dbReference type="Pfam" id="PF01494"/>
    </source>
</evidence>
<organism evidence="3 4">
    <name type="scientific">Actinophytocola xanthii</name>
    <dbReference type="NCBI Taxonomy" id="1912961"/>
    <lineage>
        <taxon>Bacteria</taxon>
        <taxon>Bacillati</taxon>
        <taxon>Actinomycetota</taxon>
        <taxon>Actinomycetes</taxon>
        <taxon>Pseudonocardiales</taxon>
        <taxon>Pseudonocardiaceae</taxon>
    </lineage>
</organism>
<dbReference type="InterPro" id="IPR013785">
    <property type="entry name" value="Aldolase_TIM"/>
</dbReference>
<dbReference type="SUPFAM" id="SSF51905">
    <property type="entry name" value="FAD/NAD(P)-binding domain"/>
    <property type="match status" value="1"/>
</dbReference>
<accession>A0A1Q8CBY9</accession>
<dbReference type="GO" id="GO:0050661">
    <property type="term" value="F:NADP binding"/>
    <property type="evidence" value="ECO:0007669"/>
    <property type="project" value="InterPro"/>
</dbReference>
<evidence type="ECO:0008006" key="5">
    <source>
        <dbReference type="Google" id="ProtNLM"/>
    </source>
</evidence>
<keyword evidence="4" id="KW-1185">Reference proteome</keyword>
<dbReference type="GO" id="GO:0003959">
    <property type="term" value="F:NADPH dehydrogenase activity"/>
    <property type="evidence" value="ECO:0007669"/>
    <property type="project" value="InterPro"/>
</dbReference>
<dbReference type="RefSeq" id="WP_075129122.1">
    <property type="nucleotide sequence ID" value="NZ_MSIE01000065.1"/>
</dbReference>
<dbReference type="Gene3D" id="3.30.9.20">
    <property type="match status" value="1"/>
</dbReference>
<dbReference type="Pfam" id="PF01494">
    <property type="entry name" value="FAD_binding_3"/>
    <property type="match status" value="1"/>
</dbReference>
<dbReference type="STRING" id="1912961.BU204_29875"/>
<dbReference type="Pfam" id="PF00724">
    <property type="entry name" value="Oxidored_FMN"/>
    <property type="match status" value="1"/>
</dbReference>
<dbReference type="GO" id="GO:0010181">
    <property type="term" value="F:FMN binding"/>
    <property type="evidence" value="ECO:0007669"/>
    <property type="project" value="InterPro"/>
</dbReference>
<dbReference type="InterPro" id="IPR002938">
    <property type="entry name" value="FAD-bd"/>
</dbReference>
<feature type="domain" description="NADH:flavin oxidoreductase/NADH oxidase N-terminal" evidence="1">
    <location>
        <begin position="425"/>
        <end position="685"/>
    </location>
</feature>
<name>A0A1Q8CBY9_9PSEU</name>
<dbReference type="PANTHER" id="PTHR43303">
    <property type="entry name" value="NADPH DEHYDROGENASE C23G7.10C-RELATED"/>
    <property type="match status" value="1"/>
</dbReference>
<evidence type="ECO:0000313" key="4">
    <source>
        <dbReference type="Proteomes" id="UP000185596"/>
    </source>
</evidence>
<dbReference type="AlphaFoldDB" id="A0A1Q8CBY9"/>
<sequence>MRVTVVGAGPSGLYLAILLKKADPGHEITVLERNAPDATFGWGVVFSEETLGALRDADYPSYLEITDSFARWTSIDIRYRGRVLRSSGHTFSAIRRTHLLDILQRRARSLGVSLRFGVEVSPAELSTADQVDLVVAADGANSTLRRTGSFGTSSTPQGCKYVWFGTDLVLDAFTFIFAPTDAGLFQVHAYPFDEHTSTFIVETTEATWRRAGLDQMSEEDSMAFCAELFARDLAGHRLMSNRSIWLDFPLVRNTHWHGRTEVGNVVLLGDAAHTAHFSIGSGTKLAMEDAIALANSFVRQPGDLEAALVDYELERQPVVERFQQAAGDSAAYFGRVESYLGLAPIQFAFNLLTRSGRISHANLTQRDPQLVRVLDAWFAADAAGTDRIRPGEVAAPPMFAPLRLGGLTVRNRFVRAGGDPVAAAGTGAGLVLTGFVAVSEDGRTTPSCPLLDESWAPLVERVHAAGALAGVRLGHAGRRGAVRESGVDVPLREGWPLLSASPLPYAPFCAVPAEMTEADMDRVRAEFVAAAERAAVAGFDVLELDLADGYLLASFLSPLSNRRTDVHGAERTRFPLSVVDAVRAVWPADRVLAARLTATDWAPGGLTVADGVEHARVVAAHGIDLVHVRAGHSSAASRPEYRRGYLTALSDRIRTEAGVPTLVGGYLTTPDEVNTALAAGRADLCLFDPPPTPLEASL</sequence>
<gene>
    <name evidence="3" type="ORF">BU204_29875</name>
</gene>
<dbReference type="EMBL" id="MSIE01000065">
    <property type="protein sequence ID" value="OLF11859.1"/>
    <property type="molecule type" value="Genomic_DNA"/>
</dbReference>
<dbReference type="GO" id="GO:0071949">
    <property type="term" value="F:FAD binding"/>
    <property type="evidence" value="ECO:0007669"/>
    <property type="project" value="InterPro"/>
</dbReference>
<dbReference type="OrthoDB" id="3169239at2"/>
<dbReference type="InterPro" id="IPR036188">
    <property type="entry name" value="FAD/NAD-bd_sf"/>
</dbReference>
<evidence type="ECO:0000259" key="1">
    <source>
        <dbReference type="Pfam" id="PF00724"/>
    </source>
</evidence>
<reference evidence="3 4" key="1">
    <citation type="submission" date="2016-12" db="EMBL/GenBank/DDBJ databases">
        <title>The draft genome sequence of Actinophytocola sp. 11-183.</title>
        <authorList>
            <person name="Wang W."/>
            <person name="Yuan L."/>
        </authorList>
    </citation>
    <scope>NUCLEOTIDE SEQUENCE [LARGE SCALE GENOMIC DNA]</scope>
    <source>
        <strain evidence="3 4">11-183</strain>
    </source>
</reference>
<comment type="caution">
    <text evidence="3">The sequence shown here is derived from an EMBL/GenBank/DDBJ whole genome shotgun (WGS) entry which is preliminary data.</text>
</comment>
<dbReference type="Gene3D" id="3.50.50.60">
    <property type="entry name" value="FAD/NAD(P)-binding domain"/>
    <property type="match status" value="1"/>
</dbReference>
<dbReference type="InterPro" id="IPR001155">
    <property type="entry name" value="OxRdtase_FMN_N"/>
</dbReference>
<proteinExistence type="predicted"/>
<dbReference type="Gene3D" id="3.20.20.70">
    <property type="entry name" value="Aldolase class I"/>
    <property type="match status" value="1"/>
</dbReference>
<evidence type="ECO:0000313" key="3">
    <source>
        <dbReference type="EMBL" id="OLF11859.1"/>
    </source>
</evidence>
<protein>
    <recommendedName>
        <fullName evidence="5">Oxidoreductase</fullName>
    </recommendedName>
</protein>
<feature type="domain" description="FAD-binding" evidence="2">
    <location>
        <begin position="2"/>
        <end position="324"/>
    </location>
</feature>
<dbReference type="Proteomes" id="UP000185596">
    <property type="component" value="Unassembled WGS sequence"/>
</dbReference>